<organism evidence="1">
    <name type="scientific">Lepeophtheirus salmonis</name>
    <name type="common">Salmon louse</name>
    <name type="synonym">Caligus salmonis</name>
    <dbReference type="NCBI Taxonomy" id="72036"/>
    <lineage>
        <taxon>Eukaryota</taxon>
        <taxon>Metazoa</taxon>
        <taxon>Ecdysozoa</taxon>
        <taxon>Arthropoda</taxon>
        <taxon>Crustacea</taxon>
        <taxon>Multicrustacea</taxon>
        <taxon>Hexanauplia</taxon>
        <taxon>Copepoda</taxon>
        <taxon>Siphonostomatoida</taxon>
        <taxon>Caligidae</taxon>
        <taxon>Lepeophtheirus</taxon>
    </lineage>
</organism>
<evidence type="ECO:0000313" key="1">
    <source>
        <dbReference type="EMBL" id="CDW42174.1"/>
    </source>
</evidence>
<protein>
    <submittedName>
        <fullName evidence="1">THAP domain containing, apoptosis associated protein 1 [Mesocricetus auratus]</fullName>
    </submittedName>
</protein>
<reference evidence="1" key="1">
    <citation type="submission" date="2014-05" db="EMBL/GenBank/DDBJ databases">
        <authorList>
            <person name="Chronopoulou M."/>
        </authorList>
    </citation>
    <scope>NUCLEOTIDE SEQUENCE</scope>
    <source>
        <tissue evidence="1">Whole organism</tissue>
    </source>
</reference>
<sequence>YAYYLLNNYRVSLPCSMHFKKYIFSEHVAPAGATFIFSISVWYFPLFPFDIPFPSLFIMIMAIKKEKWTAEWGVFLCGSKGPEIKLRNMYQKCCSFERVQSSSSQ</sequence>
<gene>
    <name evidence="1" type="primary">Thap1</name>
</gene>
<dbReference type="EMBL" id="HACA01024813">
    <property type="protein sequence ID" value="CDW42174.1"/>
    <property type="molecule type" value="Transcribed_RNA"/>
</dbReference>
<name>A0A0K2UVA6_LEPSM</name>
<dbReference type="AlphaFoldDB" id="A0A0K2UVA6"/>
<proteinExistence type="predicted"/>
<accession>A0A0K2UVA6</accession>
<feature type="non-terminal residue" evidence="1">
    <location>
        <position position="1"/>
    </location>
</feature>